<dbReference type="Proteomes" id="UP000324222">
    <property type="component" value="Unassembled WGS sequence"/>
</dbReference>
<proteinExistence type="predicted"/>
<evidence type="ECO:0000313" key="3">
    <source>
        <dbReference type="Proteomes" id="UP000324222"/>
    </source>
</evidence>
<comment type="caution">
    <text evidence="2">The sequence shown here is derived from an EMBL/GenBank/DDBJ whole genome shotgun (WGS) entry which is preliminary data.</text>
</comment>
<evidence type="ECO:0000313" key="2">
    <source>
        <dbReference type="EMBL" id="MPC95647.1"/>
    </source>
</evidence>
<reference evidence="2 3" key="1">
    <citation type="submission" date="2019-05" db="EMBL/GenBank/DDBJ databases">
        <title>Another draft genome of Portunus trituberculatus and its Hox gene families provides insights of decapod evolution.</title>
        <authorList>
            <person name="Jeong J.-H."/>
            <person name="Song I."/>
            <person name="Kim S."/>
            <person name="Choi T."/>
            <person name="Kim D."/>
            <person name="Ryu S."/>
            <person name="Kim W."/>
        </authorList>
    </citation>
    <scope>NUCLEOTIDE SEQUENCE [LARGE SCALE GENOMIC DNA]</scope>
    <source>
        <tissue evidence="2">Muscle</tissue>
    </source>
</reference>
<dbReference type="EMBL" id="VSRR010102991">
    <property type="protein sequence ID" value="MPC95647.1"/>
    <property type="molecule type" value="Genomic_DNA"/>
</dbReference>
<protein>
    <recommendedName>
        <fullName evidence="1">MADF domain-containing protein</fullName>
    </recommendedName>
</protein>
<dbReference type="OrthoDB" id="6615607at2759"/>
<accession>A0A5B7JRC1</accession>
<organism evidence="2 3">
    <name type="scientific">Portunus trituberculatus</name>
    <name type="common">Swimming crab</name>
    <name type="synonym">Neptunus trituberculatus</name>
    <dbReference type="NCBI Taxonomy" id="210409"/>
    <lineage>
        <taxon>Eukaryota</taxon>
        <taxon>Metazoa</taxon>
        <taxon>Ecdysozoa</taxon>
        <taxon>Arthropoda</taxon>
        <taxon>Crustacea</taxon>
        <taxon>Multicrustacea</taxon>
        <taxon>Malacostraca</taxon>
        <taxon>Eumalacostraca</taxon>
        <taxon>Eucarida</taxon>
        <taxon>Decapoda</taxon>
        <taxon>Pleocyemata</taxon>
        <taxon>Brachyura</taxon>
        <taxon>Eubrachyura</taxon>
        <taxon>Portunoidea</taxon>
        <taxon>Portunidae</taxon>
        <taxon>Portuninae</taxon>
        <taxon>Portunus</taxon>
    </lineage>
</organism>
<sequence>MVVALMWTRLRAADMYHPHQSSDGSAWCGWTMKWTKEQTCMLIELYQSHPVLWDPTDPTYKNKVKTSLFHLCFQHVHDFARNSGRNTVPVLSFMRRAVFRAMF</sequence>
<gene>
    <name evidence="2" type="ORF">E2C01_090866</name>
</gene>
<name>A0A5B7JRC1_PORTR</name>
<feature type="domain" description="MADF" evidence="1">
    <location>
        <begin position="42"/>
        <end position="66"/>
    </location>
</feature>
<dbReference type="Pfam" id="PF10545">
    <property type="entry name" value="MADF_DNA_bdg"/>
    <property type="match status" value="1"/>
</dbReference>
<dbReference type="AlphaFoldDB" id="A0A5B7JRC1"/>
<keyword evidence="3" id="KW-1185">Reference proteome</keyword>
<evidence type="ECO:0000259" key="1">
    <source>
        <dbReference type="Pfam" id="PF10545"/>
    </source>
</evidence>
<dbReference type="InterPro" id="IPR006578">
    <property type="entry name" value="MADF-dom"/>
</dbReference>